<name>A0A1Y1Y190_9PLEO</name>
<comment type="caution">
    <text evidence="1">The sequence shown here is derived from an EMBL/GenBank/DDBJ whole genome shotgun (WGS) entry which is preliminary data.</text>
</comment>
<protein>
    <submittedName>
        <fullName evidence="1">Uncharacterized protein</fullName>
    </submittedName>
</protein>
<sequence length="220" mass="24838">MDPASQALAQYLPPNVRRTYAALAEHSNGRAFAKRHPELARRRTRALDWSRHDKNIYNKLSRPDAGYLLENVSGCLQNVYNMDETGVMLSMLGLVTVLIGKDDLRDYRGAGVKRTMVTAIKCILASGYNDSYLSLEWIKQPCNVLVFSPLKTAYRDKEHFTTLYCPAREWAMTKKNILAAWAKTGLFPFNPDRVLREITKPAAELPTALPIPTTETASYL</sequence>
<reference evidence="1 2" key="1">
    <citation type="submission" date="2016-07" db="EMBL/GenBank/DDBJ databases">
        <title>Pervasive Adenine N6-methylation of Active Genes in Fungi.</title>
        <authorList>
            <consortium name="DOE Joint Genome Institute"/>
            <person name="Mondo S.J."/>
            <person name="Dannebaum R.O."/>
            <person name="Kuo R.C."/>
            <person name="Labutti K."/>
            <person name="Haridas S."/>
            <person name="Kuo A."/>
            <person name="Salamov A."/>
            <person name="Ahrendt S.R."/>
            <person name="Lipzen A."/>
            <person name="Sullivan W."/>
            <person name="Andreopoulos W.B."/>
            <person name="Clum A."/>
            <person name="Lindquist E."/>
            <person name="Daum C."/>
            <person name="Ramamoorthy G.K."/>
            <person name="Gryganskyi A."/>
            <person name="Culley D."/>
            <person name="Magnuson J.K."/>
            <person name="James T.Y."/>
            <person name="O'Malley M.A."/>
            <person name="Stajich J.E."/>
            <person name="Spatafora J.W."/>
            <person name="Visel A."/>
            <person name="Grigoriev I.V."/>
        </authorList>
    </citation>
    <scope>NUCLEOTIDE SEQUENCE [LARGE SCALE GENOMIC DNA]</scope>
    <source>
        <strain evidence="1 2">CBS 115471</strain>
    </source>
</reference>
<organism evidence="1 2">
    <name type="scientific">Clohesyomyces aquaticus</name>
    <dbReference type="NCBI Taxonomy" id="1231657"/>
    <lineage>
        <taxon>Eukaryota</taxon>
        <taxon>Fungi</taxon>
        <taxon>Dikarya</taxon>
        <taxon>Ascomycota</taxon>
        <taxon>Pezizomycotina</taxon>
        <taxon>Dothideomycetes</taxon>
        <taxon>Pleosporomycetidae</taxon>
        <taxon>Pleosporales</taxon>
        <taxon>Lindgomycetaceae</taxon>
        <taxon>Clohesyomyces</taxon>
    </lineage>
</organism>
<evidence type="ECO:0000313" key="2">
    <source>
        <dbReference type="Proteomes" id="UP000193144"/>
    </source>
</evidence>
<dbReference type="AlphaFoldDB" id="A0A1Y1Y190"/>
<evidence type="ECO:0000313" key="1">
    <source>
        <dbReference type="EMBL" id="ORX91770.1"/>
    </source>
</evidence>
<dbReference type="OrthoDB" id="4357141at2759"/>
<dbReference type="EMBL" id="MCFA01000438">
    <property type="protein sequence ID" value="ORX91770.1"/>
    <property type="molecule type" value="Genomic_DNA"/>
</dbReference>
<keyword evidence="2" id="KW-1185">Reference proteome</keyword>
<proteinExistence type="predicted"/>
<accession>A0A1Y1Y190</accession>
<gene>
    <name evidence="1" type="ORF">BCR34DRAFT_677966</name>
</gene>
<dbReference type="Proteomes" id="UP000193144">
    <property type="component" value="Unassembled WGS sequence"/>
</dbReference>
<dbReference type="STRING" id="1231657.A0A1Y1Y190"/>